<reference evidence="6" key="1">
    <citation type="submission" date="2023-01" db="EMBL/GenBank/DDBJ databases">
        <authorList>
            <person name="Van Ghelder C."/>
            <person name="Rancurel C."/>
        </authorList>
    </citation>
    <scope>NUCLEOTIDE SEQUENCE</scope>
    <source>
        <strain evidence="6">CNCM I-4278</strain>
    </source>
</reference>
<keyword evidence="3" id="KW-0812">Transmembrane</keyword>
<dbReference type="PANTHER" id="PTHR12428:SF65">
    <property type="entry name" value="CYTOCHROME C OXIDASE ASSEMBLY PROTEIN COX18, MITOCHONDRIAL"/>
    <property type="match status" value="1"/>
</dbReference>
<sequence>MLPLRSLSRPARHCLSRSVILPSPPRIAPLPRRRAFHATARRNDVASVFLYLPHTLLTTLHGVMPWYAAVPLSAFIVRGLLLWGVGTRTRSITARYLGTHPLRQALALQKMDELSKKGGFETAKQGQNLITREIKRATSQLDKRWDCSVYSQLWWTLSTFPVYITMSEVIRRMGNMRDGILGMILDGAGLKDPVTSIHGITLGMIEWFEPTLGAEGMLWFPNLLEPDPNGYLPFMVSGLMLYNVLATNGGKLQLSPKNMTRFSRGVRYVTILMSLMVGPVCQDVPAALMLYWSGSTASIILSNFYLDWKHPVPPKDMGKCERPLLRLAPRKSSRLAPRKSPLRK</sequence>
<comment type="caution">
    <text evidence="6">The sequence shown here is derived from an EMBL/GenBank/DDBJ whole genome shotgun (WGS) entry which is preliminary data.</text>
</comment>
<keyword evidence="5" id="KW-0472">Membrane</keyword>
<dbReference type="GO" id="GO:0005743">
    <property type="term" value="C:mitochondrial inner membrane"/>
    <property type="evidence" value="ECO:0007669"/>
    <property type="project" value="TreeGrafter"/>
</dbReference>
<keyword evidence="4" id="KW-1133">Transmembrane helix</keyword>
<dbReference type="AlphaFoldDB" id="A0A9W4UP22"/>
<dbReference type="InterPro" id="IPR001708">
    <property type="entry name" value="YidC/ALB3/OXA1/COX18"/>
</dbReference>
<dbReference type="OrthoDB" id="2148490at2759"/>
<evidence type="ECO:0000256" key="3">
    <source>
        <dbReference type="ARBA" id="ARBA00022692"/>
    </source>
</evidence>
<accession>A0A9W4UP22</accession>
<evidence type="ECO:0000313" key="6">
    <source>
        <dbReference type="EMBL" id="CAI6338381.1"/>
    </source>
</evidence>
<comment type="similarity">
    <text evidence="2">Belongs to the OXA1/ALB3/YidC family.</text>
</comment>
<dbReference type="Proteomes" id="UP001152607">
    <property type="component" value="Unassembled WGS sequence"/>
</dbReference>
<dbReference type="PANTHER" id="PTHR12428">
    <property type="entry name" value="OXA1"/>
    <property type="match status" value="1"/>
</dbReference>
<dbReference type="EMBL" id="CAOQHR010000008">
    <property type="protein sequence ID" value="CAI6338381.1"/>
    <property type="molecule type" value="Genomic_DNA"/>
</dbReference>
<evidence type="ECO:0000256" key="5">
    <source>
        <dbReference type="ARBA" id="ARBA00023136"/>
    </source>
</evidence>
<evidence type="ECO:0000256" key="4">
    <source>
        <dbReference type="ARBA" id="ARBA00022989"/>
    </source>
</evidence>
<gene>
    <name evidence="6" type="ORF">PDIGIT_LOCUS11509</name>
</gene>
<protein>
    <submittedName>
        <fullName evidence="6">Uncharacterized protein</fullName>
    </submittedName>
</protein>
<comment type="subcellular location">
    <subcellularLocation>
        <location evidence="1">Membrane</location>
        <topology evidence="1">Multi-pass membrane protein</topology>
    </subcellularLocation>
</comment>
<keyword evidence="7" id="KW-1185">Reference proteome</keyword>
<evidence type="ECO:0000313" key="7">
    <source>
        <dbReference type="Proteomes" id="UP001152607"/>
    </source>
</evidence>
<dbReference type="GO" id="GO:0032977">
    <property type="term" value="F:membrane insertase activity"/>
    <property type="evidence" value="ECO:0007669"/>
    <property type="project" value="InterPro"/>
</dbReference>
<proteinExistence type="inferred from homology"/>
<name>A0A9W4UP22_9PLEO</name>
<organism evidence="6 7">
    <name type="scientific">Periconia digitata</name>
    <dbReference type="NCBI Taxonomy" id="1303443"/>
    <lineage>
        <taxon>Eukaryota</taxon>
        <taxon>Fungi</taxon>
        <taxon>Dikarya</taxon>
        <taxon>Ascomycota</taxon>
        <taxon>Pezizomycotina</taxon>
        <taxon>Dothideomycetes</taxon>
        <taxon>Pleosporomycetidae</taxon>
        <taxon>Pleosporales</taxon>
        <taxon>Massarineae</taxon>
        <taxon>Periconiaceae</taxon>
        <taxon>Periconia</taxon>
    </lineage>
</organism>
<dbReference type="GO" id="GO:0032979">
    <property type="term" value="P:protein insertion into mitochondrial inner membrane from matrix"/>
    <property type="evidence" value="ECO:0007669"/>
    <property type="project" value="TreeGrafter"/>
</dbReference>
<evidence type="ECO:0000256" key="2">
    <source>
        <dbReference type="ARBA" id="ARBA00009877"/>
    </source>
</evidence>
<dbReference type="GO" id="GO:0033617">
    <property type="term" value="P:mitochondrial respiratory chain complex IV assembly"/>
    <property type="evidence" value="ECO:0007669"/>
    <property type="project" value="TreeGrafter"/>
</dbReference>
<evidence type="ECO:0000256" key="1">
    <source>
        <dbReference type="ARBA" id="ARBA00004141"/>
    </source>
</evidence>